<dbReference type="SMART" id="SM00643">
    <property type="entry name" value="C345C"/>
    <property type="match status" value="1"/>
</dbReference>
<comment type="subcellular location">
    <subcellularLocation>
        <location evidence="1">Secreted</location>
    </subcellularLocation>
</comment>
<dbReference type="GO" id="GO:0005576">
    <property type="term" value="C:extracellular region"/>
    <property type="evidence" value="ECO:0007669"/>
    <property type="project" value="UniProtKB-SubCell"/>
</dbReference>
<dbReference type="GO" id="GO:0009887">
    <property type="term" value="P:animal organ morphogenesis"/>
    <property type="evidence" value="ECO:0007669"/>
    <property type="project" value="TreeGrafter"/>
</dbReference>
<dbReference type="InterPro" id="IPR001134">
    <property type="entry name" value="Netrin_domain"/>
</dbReference>
<dbReference type="PROSITE" id="PS50027">
    <property type="entry name" value="EGF_LAM_2"/>
    <property type="match status" value="3"/>
</dbReference>
<evidence type="ECO:0000256" key="3">
    <source>
        <dbReference type="ARBA" id="ARBA00022729"/>
    </source>
</evidence>
<dbReference type="InterPro" id="IPR008993">
    <property type="entry name" value="TIMP-like_OB-fold"/>
</dbReference>
<dbReference type="InterPro" id="IPR002049">
    <property type="entry name" value="LE_dom"/>
</dbReference>
<dbReference type="PANTHER" id="PTHR10574">
    <property type="entry name" value="NETRIN/LAMININ-RELATED"/>
    <property type="match status" value="1"/>
</dbReference>
<dbReference type="InterPro" id="IPR018933">
    <property type="entry name" value="Netrin_module_non-TIMP"/>
</dbReference>
<dbReference type="SUPFAM" id="SSF57196">
    <property type="entry name" value="EGF/Laminin"/>
    <property type="match status" value="3"/>
</dbReference>
<reference evidence="13" key="1">
    <citation type="submission" date="2022-01" db="EMBL/GenBank/DDBJ databases">
        <authorList>
            <person name="King R."/>
        </authorList>
    </citation>
    <scope>NUCLEOTIDE SEQUENCE</scope>
</reference>
<keyword evidence="7 8" id="KW-0424">Laminin EGF-like domain</keyword>
<sequence>MRCLPDFVNAAFGLPISASSTCGLNGPVKVCDNPTNFKSESPVCNLCDNSSPKNRFPASALSDINNSQNITCWRSEPAPVSTSIDAPPDNVTLTLSLGKKYELTYVSLVFCPRSIKPDSLAIYKSTDYGKTWQPFQYYSTQCRRFYGRPNRASITKNNEQEALCTDSHLYNKDTTTLQGSRIAFSTLEGRPSAAEFDTSTILQDWVTATDIRVIFHRQQVPLQQQLEENVHQSGDDDDIEDDDDDEDDDIVYTESSSTKSIKPVLPKYDTKDDDSYDDNQLDMSTLLTTSSYNENNNNNNGQLMMHYALSDFSVGGRCKCNGHASRCVRGVDGQMECECKHNTAGRDCEKCKLFYFDRPWARASSRDSNECKACECNGHARQCRFNMELYKLSGRVSGGVCVGCRHATTGRHCHYCREGFYRDPTKPIAHKKACKPCDCHPIGSSGKTCNHTSGQCTCKDGVTGLTCNRCARGYQQSHSHVAPCIKIPRVINAMMTQNEAPEQPNEDPTYERYQSSEQKECGQCRVNSKKLSQNKFCKRDYAIMAKVIAREVVSSSKKSSEDQGKSESVKFTLQVKTVFRKTEDSVVNAMNKKQNVSLYVYSRDLDCKCPKIKVKKSYLILGNDDENPSNSLGISDSSIVIEWRDEWYRRLRKYQRQSCD</sequence>
<feature type="disulfide bond" evidence="8">
    <location>
        <begin position="320"/>
        <end position="337"/>
    </location>
</feature>
<feature type="region of interest" description="Disordered" evidence="9">
    <location>
        <begin position="224"/>
        <end position="279"/>
    </location>
</feature>
<dbReference type="InterPro" id="IPR056863">
    <property type="entry name" value="LMN_ATRN_NET-like_EGF"/>
</dbReference>
<keyword evidence="4" id="KW-0677">Repeat</keyword>
<organism evidence="13 14">
    <name type="scientific">Chironomus riparius</name>
    <dbReference type="NCBI Taxonomy" id="315576"/>
    <lineage>
        <taxon>Eukaryota</taxon>
        <taxon>Metazoa</taxon>
        <taxon>Ecdysozoa</taxon>
        <taxon>Arthropoda</taxon>
        <taxon>Hexapoda</taxon>
        <taxon>Insecta</taxon>
        <taxon>Pterygota</taxon>
        <taxon>Neoptera</taxon>
        <taxon>Endopterygota</taxon>
        <taxon>Diptera</taxon>
        <taxon>Nematocera</taxon>
        <taxon>Chironomoidea</taxon>
        <taxon>Chironomidae</taxon>
        <taxon>Chironominae</taxon>
        <taxon>Chironomus</taxon>
    </lineage>
</organism>
<dbReference type="InterPro" id="IPR008211">
    <property type="entry name" value="Laminin_N"/>
</dbReference>
<dbReference type="EMBL" id="OU895878">
    <property type="protein sequence ID" value="CAG9802093.1"/>
    <property type="molecule type" value="Genomic_DNA"/>
</dbReference>
<name>A0A9N9RR59_9DIPT</name>
<keyword evidence="5 8" id="KW-1015">Disulfide bond</keyword>
<evidence type="ECO:0000256" key="9">
    <source>
        <dbReference type="SAM" id="MobiDB-lite"/>
    </source>
</evidence>
<dbReference type="Gene3D" id="2.10.25.10">
    <property type="entry name" value="Laminin"/>
    <property type="match status" value="2"/>
</dbReference>
<evidence type="ECO:0008006" key="15">
    <source>
        <dbReference type="Google" id="ProtNLM"/>
    </source>
</evidence>
<dbReference type="GO" id="GO:0048749">
    <property type="term" value="P:compound eye development"/>
    <property type="evidence" value="ECO:0007669"/>
    <property type="project" value="UniProtKB-ARBA"/>
</dbReference>
<feature type="compositionally biased region" description="Acidic residues" evidence="9">
    <location>
        <begin position="235"/>
        <end position="251"/>
    </location>
</feature>
<feature type="disulfide bond" evidence="8">
    <location>
        <begin position="437"/>
        <end position="449"/>
    </location>
</feature>
<evidence type="ECO:0000256" key="4">
    <source>
        <dbReference type="ARBA" id="ARBA00022737"/>
    </source>
</evidence>
<dbReference type="InterPro" id="IPR050440">
    <property type="entry name" value="Laminin/Netrin_ECM"/>
</dbReference>
<dbReference type="PROSITE" id="PS00022">
    <property type="entry name" value="EGF_1"/>
    <property type="match status" value="1"/>
</dbReference>
<feature type="domain" description="Laminin EGF-like" evidence="10">
    <location>
        <begin position="318"/>
        <end position="373"/>
    </location>
</feature>
<dbReference type="Pfam" id="PF24973">
    <property type="entry name" value="EGF_LMN_ATRN"/>
    <property type="match status" value="2"/>
</dbReference>
<dbReference type="PANTHER" id="PTHR10574:SF365">
    <property type="entry name" value="NETRIN-A-RELATED"/>
    <property type="match status" value="1"/>
</dbReference>
<evidence type="ECO:0000259" key="12">
    <source>
        <dbReference type="PROSITE" id="PS51117"/>
    </source>
</evidence>
<dbReference type="FunFam" id="2.10.25.10:FF:000081">
    <property type="entry name" value="Netrin 1"/>
    <property type="match status" value="1"/>
</dbReference>
<dbReference type="Proteomes" id="UP001153620">
    <property type="component" value="Chromosome 2"/>
</dbReference>
<dbReference type="GO" id="GO:0044295">
    <property type="term" value="C:axonal growth cone"/>
    <property type="evidence" value="ECO:0007669"/>
    <property type="project" value="UniProtKB-ARBA"/>
</dbReference>
<keyword evidence="6" id="KW-0325">Glycoprotein</keyword>
<dbReference type="SMART" id="SM00180">
    <property type="entry name" value="EGF_Lam"/>
    <property type="match status" value="3"/>
</dbReference>
<dbReference type="PROSITE" id="PS51117">
    <property type="entry name" value="LAMININ_NTER"/>
    <property type="match status" value="1"/>
</dbReference>
<evidence type="ECO:0000256" key="6">
    <source>
        <dbReference type="ARBA" id="ARBA00023180"/>
    </source>
</evidence>
<dbReference type="CDD" id="cd00055">
    <property type="entry name" value="EGF_Lam"/>
    <property type="match status" value="3"/>
</dbReference>
<gene>
    <name evidence="13" type="ORF">CHIRRI_LOCUS5008</name>
</gene>
<dbReference type="GO" id="GO:0008347">
    <property type="term" value="P:glial cell migration"/>
    <property type="evidence" value="ECO:0007669"/>
    <property type="project" value="UniProtKB-ARBA"/>
</dbReference>
<dbReference type="CDD" id="cd03579">
    <property type="entry name" value="NTR_netrin-1_like"/>
    <property type="match status" value="1"/>
</dbReference>
<feature type="disulfide bond" evidence="8">
    <location>
        <begin position="458"/>
        <end position="467"/>
    </location>
</feature>
<protein>
    <recommendedName>
        <fullName evidence="15">Netrin</fullName>
    </recommendedName>
</protein>
<dbReference type="PROSITE" id="PS50189">
    <property type="entry name" value="NTR"/>
    <property type="match status" value="1"/>
</dbReference>
<dbReference type="AlphaFoldDB" id="A0A9N9RR59"/>
<dbReference type="GO" id="GO:0070983">
    <property type="term" value="P:dendrite guidance"/>
    <property type="evidence" value="ECO:0007669"/>
    <property type="project" value="UniProtKB-ARBA"/>
</dbReference>
<feature type="disulfide bond" evidence="8">
    <location>
        <begin position="470"/>
        <end position="484"/>
    </location>
</feature>
<dbReference type="Pfam" id="PF01759">
    <property type="entry name" value="NTR"/>
    <property type="match status" value="1"/>
</dbReference>
<keyword evidence="2" id="KW-0964">Secreted</keyword>
<evidence type="ECO:0000256" key="5">
    <source>
        <dbReference type="ARBA" id="ARBA00023157"/>
    </source>
</evidence>
<dbReference type="GO" id="GO:0008045">
    <property type="term" value="P:motor neuron axon guidance"/>
    <property type="evidence" value="ECO:0007669"/>
    <property type="project" value="TreeGrafter"/>
</dbReference>
<feature type="disulfide bond" evidence="8">
    <location>
        <begin position="404"/>
        <end position="413"/>
    </location>
</feature>
<feature type="domain" description="NTR" evidence="11">
    <location>
        <begin position="521"/>
        <end position="659"/>
    </location>
</feature>
<evidence type="ECO:0000259" key="10">
    <source>
        <dbReference type="PROSITE" id="PS50027"/>
    </source>
</evidence>
<dbReference type="Gene3D" id="2.60.120.260">
    <property type="entry name" value="Galactose-binding domain-like"/>
    <property type="match status" value="1"/>
</dbReference>
<dbReference type="FunFam" id="2.10.25.10:FF:000048">
    <property type="entry name" value="Netrin 3"/>
    <property type="match status" value="1"/>
</dbReference>
<dbReference type="GO" id="GO:0005604">
    <property type="term" value="C:basement membrane"/>
    <property type="evidence" value="ECO:0007669"/>
    <property type="project" value="TreeGrafter"/>
</dbReference>
<feature type="domain" description="Laminin N-terminal" evidence="12">
    <location>
        <begin position="1"/>
        <end position="317"/>
    </location>
</feature>
<evidence type="ECO:0000256" key="8">
    <source>
        <dbReference type="PROSITE-ProRule" id="PRU00460"/>
    </source>
</evidence>
<evidence type="ECO:0000256" key="2">
    <source>
        <dbReference type="ARBA" id="ARBA00022525"/>
    </source>
</evidence>
<dbReference type="GO" id="GO:0009888">
    <property type="term" value="P:tissue development"/>
    <property type="evidence" value="ECO:0007669"/>
    <property type="project" value="TreeGrafter"/>
</dbReference>
<accession>A0A9N9RR59</accession>
<dbReference type="OrthoDB" id="5984158at2759"/>
<dbReference type="Gene3D" id="2.40.50.120">
    <property type="match status" value="1"/>
</dbReference>
<keyword evidence="3" id="KW-0732">Signal</keyword>
<evidence type="ECO:0000259" key="11">
    <source>
        <dbReference type="PROSITE" id="PS50189"/>
    </source>
</evidence>
<dbReference type="GO" id="GO:2000289">
    <property type="term" value="P:regulation of photoreceptor cell axon guidance"/>
    <property type="evidence" value="ECO:0007669"/>
    <property type="project" value="UniProtKB-ARBA"/>
</dbReference>
<dbReference type="SMART" id="SM00136">
    <property type="entry name" value="LamNT"/>
    <property type="match status" value="1"/>
</dbReference>
<evidence type="ECO:0000256" key="1">
    <source>
        <dbReference type="ARBA" id="ARBA00004613"/>
    </source>
</evidence>
<feature type="disulfide bond" evidence="8">
    <location>
        <begin position="339"/>
        <end position="348"/>
    </location>
</feature>
<dbReference type="PROSITE" id="PS01248">
    <property type="entry name" value="EGF_LAM_1"/>
    <property type="match status" value="2"/>
</dbReference>
<evidence type="ECO:0000313" key="14">
    <source>
        <dbReference type="Proteomes" id="UP001153620"/>
    </source>
</evidence>
<evidence type="ECO:0000313" key="13">
    <source>
        <dbReference type="EMBL" id="CAG9802093.1"/>
    </source>
</evidence>
<evidence type="ECO:0000256" key="7">
    <source>
        <dbReference type="ARBA" id="ARBA00023292"/>
    </source>
</evidence>
<dbReference type="SUPFAM" id="SSF50242">
    <property type="entry name" value="TIMP-like"/>
    <property type="match status" value="1"/>
</dbReference>
<dbReference type="Pfam" id="PF00055">
    <property type="entry name" value="Laminin_N"/>
    <property type="match status" value="1"/>
</dbReference>
<comment type="caution">
    <text evidence="8">Lacks conserved residue(s) required for the propagation of feature annotation.</text>
</comment>
<feature type="disulfide bond" evidence="8">
    <location>
        <begin position="439"/>
        <end position="456"/>
    </location>
</feature>
<dbReference type="InterPro" id="IPR000742">
    <property type="entry name" value="EGF"/>
</dbReference>
<feature type="domain" description="Laminin EGF-like" evidence="10">
    <location>
        <begin position="374"/>
        <end position="436"/>
    </location>
</feature>
<keyword evidence="14" id="KW-1185">Reference proteome</keyword>
<reference evidence="13" key="2">
    <citation type="submission" date="2022-10" db="EMBL/GenBank/DDBJ databases">
        <authorList>
            <consortium name="ENA_rothamsted_submissions"/>
            <consortium name="culmorum"/>
            <person name="King R."/>
        </authorList>
    </citation>
    <scope>NUCLEOTIDE SEQUENCE</scope>
</reference>
<feature type="domain" description="Laminin EGF-like" evidence="10">
    <location>
        <begin position="437"/>
        <end position="486"/>
    </location>
</feature>
<dbReference type="Pfam" id="PF00053">
    <property type="entry name" value="EGF_laminin"/>
    <property type="match status" value="1"/>
</dbReference>
<proteinExistence type="predicted"/>